<comment type="catalytic activity">
    <reaction evidence="1">
        <text>ATP + protein L-histidine = ADP + protein N-phospho-L-histidine.</text>
        <dbReference type="EC" id="2.7.13.3"/>
    </reaction>
</comment>
<dbReference type="Pfam" id="PF00072">
    <property type="entry name" value="Response_reg"/>
    <property type="match status" value="1"/>
</dbReference>
<keyword evidence="5" id="KW-0418">Kinase</keyword>
<dbReference type="InterPro" id="IPR003594">
    <property type="entry name" value="HATPase_dom"/>
</dbReference>
<dbReference type="PANTHER" id="PTHR43047">
    <property type="entry name" value="TWO-COMPONENT HISTIDINE PROTEIN KINASE"/>
    <property type="match status" value="1"/>
</dbReference>
<dbReference type="PROSITE" id="PS50109">
    <property type="entry name" value="HIS_KIN"/>
    <property type="match status" value="1"/>
</dbReference>
<feature type="domain" description="Histidine kinase" evidence="8">
    <location>
        <begin position="15"/>
        <end position="238"/>
    </location>
</feature>
<organism evidence="10 11">
    <name type="scientific">Anaerovibrio lipolyticus DSM 3074</name>
    <dbReference type="NCBI Taxonomy" id="1120997"/>
    <lineage>
        <taxon>Bacteria</taxon>
        <taxon>Bacillati</taxon>
        <taxon>Bacillota</taxon>
        <taxon>Negativicutes</taxon>
        <taxon>Selenomonadales</taxon>
        <taxon>Selenomonadaceae</taxon>
        <taxon>Anaerovibrio</taxon>
    </lineage>
</organism>
<feature type="domain" description="Response regulatory" evidence="9">
    <location>
        <begin position="247"/>
        <end position="368"/>
    </location>
</feature>
<accession>A0A1M6CCC0</accession>
<dbReference type="InterPro" id="IPR011006">
    <property type="entry name" value="CheY-like_superfamily"/>
</dbReference>
<evidence type="ECO:0000259" key="8">
    <source>
        <dbReference type="PROSITE" id="PS50109"/>
    </source>
</evidence>
<dbReference type="PROSITE" id="PS50110">
    <property type="entry name" value="RESPONSE_REGULATORY"/>
    <property type="match status" value="1"/>
</dbReference>
<dbReference type="Gene3D" id="3.30.450.20">
    <property type="entry name" value="PAS domain"/>
    <property type="match status" value="1"/>
</dbReference>
<dbReference type="AlphaFoldDB" id="A0A1M6CCC0"/>
<reference evidence="10 11" key="1">
    <citation type="submission" date="2016-11" db="EMBL/GenBank/DDBJ databases">
        <authorList>
            <person name="Jaros S."/>
            <person name="Januszkiewicz K."/>
            <person name="Wedrychowicz H."/>
        </authorList>
    </citation>
    <scope>NUCLEOTIDE SEQUENCE [LARGE SCALE GENOMIC DNA]</scope>
    <source>
        <strain evidence="10 11">DSM 3074</strain>
    </source>
</reference>
<dbReference type="GO" id="GO:0005886">
    <property type="term" value="C:plasma membrane"/>
    <property type="evidence" value="ECO:0007669"/>
    <property type="project" value="TreeGrafter"/>
</dbReference>
<dbReference type="Pfam" id="PF02518">
    <property type="entry name" value="HATPase_c"/>
    <property type="match status" value="1"/>
</dbReference>
<dbReference type="SUPFAM" id="SSF55785">
    <property type="entry name" value="PYP-like sensor domain (PAS domain)"/>
    <property type="match status" value="1"/>
</dbReference>
<dbReference type="InterPro" id="IPR005467">
    <property type="entry name" value="His_kinase_dom"/>
</dbReference>
<dbReference type="RefSeq" id="WP_052211901.1">
    <property type="nucleotide sequence ID" value="NZ_FQYW01000008.1"/>
</dbReference>
<evidence type="ECO:0000313" key="10">
    <source>
        <dbReference type="EMBL" id="SHI58649.1"/>
    </source>
</evidence>
<evidence type="ECO:0000256" key="6">
    <source>
        <dbReference type="ARBA" id="ARBA00023012"/>
    </source>
</evidence>
<dbReference type="Gene3D" id="1.10.287.130">
    <property type="match status" value="1"/>
</dbReference>
<protein>
    <recommendedName>
        <fullName evidence="2">histidine kinase</fullName>
        <ecNumber evidence="2">2.7.13.3</ecNumber>
    </recommendedName>
</protein>
<feature type="modified residue" description="4-aspartylphosphate" evidence="7">
    <location>
        <position position="299"/>
    </location>
</feature>
<dbReference type="PANTHER" id="PTHR43047:SF66">
    <property type="entry name" value="HISKA"/>
    <property type="match status" value="1"/>
</dbReference>
<dbReference type="Gene3D" id="3.30.565.10">
    <property type="entry name" value="Histidine kinase-like ATPase, C-terminal domain"/>
    <property type="match status" value="1"/>
</dbReference>
<dbReference type="Pfam" id="PF00512">
    <property type="entry name" value="HisKA"/>
    <property type="match status" value="1"/>
</dbReference>
<evidence type="ECO:0000256" key="4">
    <source>
        <dbReference type="ARBA" id="ARBA00022679"/>
    </source>
</evidence>
<dbReference type="CDD" id="cd00082">
    <property type="entry name" value="HisKA"/>
    <property type="match status" value="1"/>
</dbReference>
<proteinExistence type="predicted"/>
<dbReference type="OrthoDB" id="9805486at2"/>
<gene>
    <name evidence="10" type="ORF">SAMN02745671_01039</name>
</gene>
<keyword evidence="6" id="KW-0902">Two-component regulatory system</keyword>
<dbReference type="InterPro" id="IPR036890">
    <property type="entry name" value="HATPase_C_sf"/>
</dbReference>
<dbReference type="Pfam" id="PF08447">
    <property type="entry name" value="PAS_3"/>
    <property type="match status" value="1"/>
</dbReference>
<evidence type="ECO:0000313" key="11">
    <source>
        <dbReference type="Proteomes" id="UP000191240"/>
    </source>
</evidence>
<evidence type="ECO:0000256" key="1">
    <source>
        <dbReference type="ARBA" id="ARBA00000085"/>
    </source>
</evidence>
<evidence type="ECO:0000259" key="9">
    <source>
        <dbReference type="PROSITE" id="PS50110"/>
    </source>
</evidence>
<dbReference type="NCBIfam" id="TIGR00229">
    <property type="entry name" value="sensory_box"/>
    <property type="match status" value="1"/>
</dbReference>
<dbReference type="InterPro" id="IPR036097">
    <property type="entry name" value="HisK_dim/P_sf"/>
</dbReference>
<dbReference type="GO" id="GO:0000155">
    <property type="term" value="F:phosphorelay sensor kinase activity"/>
    <property type="evidence" value="ECO:0007669"/>
    <property type="project" value="InterPro"/>
</dbReference>
<evidence type="ECO:0000256" key="2">
    <source>
        <dbReference type="ARBA" id="ARBA00012438"/>
    </source>
</evidence>
<dbReference type="InterPro" id="IPR035965">
    <property type="entry name" value="PAS-like_dom_sf"/>
</dbReference>
<dbReference type="InterPro" id="IPR013655">
    <property type="entry name" value="PAS_fold_3"/>
</dbReference>
<dbReference type="InterPro" id="IPR000014">
    <property type="entry name" value="PAS"/>
</dbReference>
<dbReference type="SMART" id="SM00448">
    <property type="entry name" value="REC"/>
    <property type="match status" value="1"/>
</dbReference>
<dbReference type="EMBL" id="FQYW01000008">
    <property type="protein sequence ID" value="SHI58649.1"/>
    <property type="molecule type" value="Genomic_DNA"/>
</dbReference>
<keyword evidence="4" id="KW-0808">Transferase</keyword>
<dbReference type="SUPFAM" id="SSF47384">
    <property type="entry name" value="Homodimeric domain of signal transducing histidine kinase"/>
    <property type="match status" value="1"/>
</dbReference>
<evidence type="ECO:0000256" key="3">
    <source>
        <dbReference type="ARBA" id="ARBA00022553"/>
    </source>
</evidence>
<dbReference type="InterPro" id="IPR001789">
    <property type="entry name" value="Sig_transdc_resp-reg_receiver"/>
</dbReference>
<evidence type="ECO:0000256" key="7">
    <source>
        <dbReference type="PROSITE-ProRule" id="PRU00169"/>
    </source>
</evidence>
<dbReference type="SUPFAM" id="SSF52172">
    <property type="entry name" value="CheY-like"/>
    <property type="match status" value="1"/>
</dbReference>
<dbReference type="SUPFAM" id="SSF55874">
    <property type="entry name" value="ATPase domain of HSP90 chaperone/DNA topoisomerase II/histidine kinase"/>
    <property type="match status" value="1"/>
</dbReference>
<keyword evidence="3 7" id="KW-0597">Phosphoprotein</keyword>
<dbReference type="SMART" id="SM00388">
    <property type="entry name" value="HisKA"/>
    <property type="match status" value="1"/>
</dbReference>
<dbReference type="InterPro" id="IPR003661">
    <property type="entry name" value="HisK_dim/P_dom"/>
</dbReference>
<dbReference type="EC" id="2.7.13.3" evidence="2"/>
<dbReference type="CDD" id="cd17546">
    <property type="entry name" value="REC_hyHK_CKI1_RcsC-like"/>
    <property type="match status" value="1"/>
</dbReference>
<dbReference type="SMART" id="SM00387">
    <property type="entry name" value="HATPase_c"/>
    <property type="match status" value="1"/>
</dbReference>
<dbReference type="InterPro" id="IPR004358">
    <property type="entry name" value="Sig_transdc_His_kin-like_C"/>
</dbReference>
<dbReference type="GO" id="GO:0009927">
    <property type="term" value="F:histidine phosphotransfer kinase activity"/>
    <property type="evidence" value="ECO:0007669"/>
    <property type="project" value="TreeGrafter"/>
</dbReference>
<sequence>MNKKKNSANTSFIFNIAHKMLTPLNAMTEFTNMLENNLEDEQQARDCIKKIKASHEFMRTLINNILETARLESGIATVEEAYGNVHILMKVVAKEFQGLMKKKNIQFSTNIDVKHPDIMVDFTKVKGILLNLISNAHKYTPEGGQITVTIKELDYDKPDYALYQTTISDTGSGISQDVLPFIFDAFATSGSAPQGGVFSTGLGMHIVKELVTVLNGTIDIKTRDGQGTDFILTIPHRINTQITKDMRILLAEDNELNADIAIALLEDRGFTVERASDGKQCVEMIQDSEPGYYSIVLMDVEMPYVNGHQATKIIRKLRNPAHSTIPIIAMTANASDEDKRKTLLVGMNAHVAKPFDVDKLYATIFNVLAHKNYYIQTDGLETFRKKYTNLGCKVGFFIYHVDWDEKITYADQGTAEIFGCANEAEFLQLVGGTFKTLVHANDIEQVQNAINQQQESSSLNLDLVDYDIIRKDGTIRHLADIGYKVFDGERLVYFVYIADITDINQKQ</sequence>
<name>A0A1M6CCC0_9FIRM</name>
<evidence type="ECO:0000256" key="5">
    <source>
        <dbReference type="ARBA" id="ARBA00022777"/>
    </source>
</evidence>
<dbReference type="PRINTS" id="PR00344">
    <property type="entry name" value="BCTRLSENSOR"/>
</dbReference>
<dbReference type="CDD" id="cd00130">
    <property type="entry name" value="PAS"/>
    <property type="match status" value="1"/>
</dbReference>
<dbReference type="Proteomes" id="UP000191240">
    <property type="component" value="Unassembled WGS sequence"/>
</dbReference>
<dbReference type="Gene3D" id="3.40.50.2300">
    <property type="match status" value="1"/>
</dbReference>